<dbReference type="STRING" id="935791.I3EFX6"/>
<comment type="similarity">
    <text evidence="1">Belongs to the universal ribosomal protein uL23 family.</text>
</comment>
<dbReference type="InParanoid" id="I3EFX6"/>
<dbReference type="GO" id="GO:0005840">
    <property type="term" value="C:ribosome"/>
    <property type="evidence" value="ECO:0007669"/>
    <property type="project" value="UniProtKB-KW"/>
</dbReference>
<dbReference type="PANTHER" id="PTHR11620">
    <property type="entry name" value="60S RIBOSOMAL PROTEIN L23A"/>
    <property type="match status" value="1"/>
</dbReference>
<evidence type="ECO:0000256" key="2">
    <source>
        <dbReference type="ARBA" id="ARBA00022730"/>
    </source>
</evidence>
<dbReference type="GO" id="GO:0019843">
    <property type="term" value="F:rRNA binding"/>
    <property type="evidence" value="ECO:0007669"/>
    <property type="project" value="UniProtKB-KW"/>
</dbReference>
<evidence type="ECO:0000313" key="7">
    <source>
        <dbReference type="EMBL" id="EIJ88123.1"/>
    </source>
</evidence>
<dbReference type="HOGENOM" id="CLU_037562_4_0_1"/>
<keyword evidence="3" id="KW-0694">RNA-binding</keyword>
<dbReference type="Gene3D" id="3.30.70.330">
    <property type="match status" value="1"/>
</dbReference>
<dbReference type="Proteomes" id="UP000002872">
    <property type="component" value="Unassembled WGS sequence"/>
</dbReference>
<evidence type="ECO:0000256" key="4">
    <source>
        <dbReference type="ARBA" id="ARBA00022980"/>
    </source>
</evidence>
<dbReference type="GO" id="GO:0006412">
    <property type="term" value="P:translation"/>
    <property type="evidence" value="ECO:0007669"/>
    <property type="project" value="InterPro"/>
</dbReference>
<keyword evidence="5" id="KW-0687">Ribonucleoprotein</keyword>
<keyword evidence="4 7" id="KW-0689">Ribosomal protein</keyword>
<protein>
    <submittedName>
        <fullName evidence="7">Ribosomal protein L23P</fullName>
    </submittedName>
</protein>
<dbReference type="VEuPathDB" id="MicrosporidiaDB:NEQG_01567"/>
<dbReference type="GO" id="GO:0003735">
    <property type="term" value="F:structural constituent of ribosome"/>
    <property type="evidence" value="ECO:0007669"/>
    <property type="project" value="InterPro"/>
</dbReference>
<dbReference type="OMA" id="KRAYAIF"/>
<dbReference type="Pfam" id="PF00276">
    <property type="entry name" value="Ribosomal_L23"/>
    <property type="match status" value="1"/>
</dbReference>
<evidence type="ECO:0000313" key="8">
    <source>
        <dbReference type="Proteomes" id="UP000002872"/>
    </source>
</evidence>
<dbReference type="InterPro" id="IPR012677">
    <property type="entry name" value="Nucleotide-bd_a/b_plait_sf"/>
</dbReference>
<dbReference type="OrthoDB" id="1267328at2759"/>
<dbReference type="InterPro" id="IPR012678">
    <property type="entry name" value="Ribosomal_uL23/eL15/eS24_sf"/>
</dbReference>
<organism evidence="7 8">
    <name type="scientific">Nematocida parisii (strain ERTm3)</name>
    <name type="common">Nematode killer fungus</name>
    <dbReference type="NCBI Taxonomy" id="935791"/>
    <lineage>
        <taxon>Eukaryota</taxon>
        <taxon>Fungi</taxon>
        <taxon>Fungi incertae sedis</taxon>
        <taxon>Microsporidia</taxon>
        <taxon>Nematocida</taxon>
    </lineage>
</organism>
<dbReference type="HAMAP" id="MF_01369_A">
    <property type="entry name" value="Ribosomal_uL23_A"/>
    <property type="match status" value="1"/>
</dbReference>
<feature type="region of interest" description="Disordered" evidence="6">
    <location>
        <begin position="1"/>
        <end position="30"/>
    </location>
</feature>
<dbReference type="GO" id="GO:1990904">
    <property type="term" value="C:ribonucleoprotein complex"/>
    <property type="evidence" value="ECO:0007669"/>
    <property type="project" value="UniProtKB-KW"/>
</dbReference>
<gene>
    <name evidence="7" type="ORF">NEQG_01567</name>
</gene>
<sequence>MTRKQQYKKSLELTKNELSTPKAPTPEERMKQLTAKVPQDIIKFTPKTEKAMRLMEKQNTIVFVCDLKATKPEIKMAIEQLYSVKPKKVNTAITFKGEKRAYAIFSKEHSAIEIASAADII</sequence>
<dbReference type="InterPro" id="IPR013025">
    <property type="entry name" value="Ribosomal_uL23-like"/>
</dbReference>
<dbReference type="NCBIfam" id="NF011118">
    <property type="entry name" value="PRK14548.1"/>
    <property type="match status" value="1"/>
</dbReference>
<dbReference type="EMBL" id="GL870879">
    <property type="protein sequence ID" value="EIJ88123.1"/>
    <property type="molecule type" value="Genomic_DNA"/>
</dbReference>
<accession>I3EFX6</accession>
<keyword evidence="2" id="KW-0699">rRNA-binding</keyword>
<evidence type="ECO:0000256" key="1">
    <source>
        <dbReference type="ARBA" id="ARBA00006700"/>
    </source>
</evidence>
<dbReference type="FunFam" id="3.30.70.330:FF:000532">
    <property type="entry name" value="50S ribosomal protein L23"/>
    <property type="match status" value="1"/>
</dbReference>
<keyword evidence="8" id="KW-1185">Reference proteome</keyword>
<evidence type="ECO:0000256" key="6">
    <source>
        <dbReference type="SAM" id="MobiDB-lite"/>
    </source>
</evidence>
<reference evidence="7" key="1">
    <citation type="submission" date="2011-01" db="EMBL/GenBank/DDBJ databases">
        <title>The Genome Sequence of Nematocida parisii strain ERTm3.</title>
        <authorList>
            <consortium name="The Broad Institute Genome Sequencing Platform"/>
            <consortium name="The Broad Institute Genome Sequencing Center for Infectious Disease"/>
            <person name="Cuomo C."/>
            <person name="Troemel E."/>
            <person name="Young S.K."/>
            <person name="Zeng Q."/>
            <person name="Gargeya S."/>
            <person name="Fitzgerald M."/>
            <person name="Haas B."/>
            <person name="Abouelleil A."/>
            <person name="Alvarado L."/>
            <person name="Arachchi H.M."/>
            <person name="Berlin A."/>
            <person name="Chapman S.B."/>
            <person name="Gearin G."/>
            <person name="Goldberg J."/>
            <person name="Griggs A."/>
            <person name="Gujja S."/>
            <person name="Hansen M."/>
            <person name="Heiman D."/>
            <person name="Howarth C."/>
            <person name="Larimer J."/>
            <person name="Lui A."/>
            <person name="MacDonald P.J.P."/>
            <person name="McCowen C."/>
            <person name="Montmayeur A."/>
            <person name="Murphy C."/>
            <person name="Neiman D."/>
            <person name="Pearson M."/>
            <person name="Priest M."/>
            <person name="Roberts A."/>
            <person name="Saif S."/>
            <person name="Shea T."/>
            <person name="Sisk P."/>
            <person name="Stolte C."/>
            <person name="Sykes S."/>
            <person name="Wortman J."/>
            <person name="Nusbaum C."/>
            <person name="Birren B."/>
        </authorList>
    </citation>
    <scope>NUCLEOTIDE SEQUENCE</scope>
    <source>
        <strain evidence="7">ERTm3</strain>
    </source>
</reference>
<dbReference type="FunCoup" id="I3EFX6">
    <property type="interactions" value="160"/>
</dbReference>
<name>I3EFX6_NEMP3</name>
<dbReference type="AlphaFoldDB" id="I3EFX6"/>
<proteinExistence type="inferred from homology"/>
<evidence type="ECO:0000256" key="3">
    <source>
        <dbReference type="ARBA" id="ARBA00022884"/>
    </source>
</evidence>
<evidence type="ECO:0000256" key="5">
    <source>
        <dbReference type="ARBA" id="ARBA00023274"/>
    </source>
</evidence>
<dbReference type="SUPFAM" id="SSF54189">
    <property type="entry name" value="Ribosomal proteins S24e, L23 and L15e"/>
    <property type="match status" value="1"/>
</dbReference>